<comment type="similarity">
    <text evidence="3">Belongs to the CDP-alcohol phosphatidyltransferase class-I family.</text>
</comment>
<feature type="signal peptide" evidence="5">
    <location>
        <begin position="1"/>
        <end position="23"/>
    </location>
</feature>
<evidence type="ECO:0000259" key="7">
    <source>
        <dbReference type="Pfam" id="PF07912"/>
    </source>
</evidence>
<feature type="transmembrane region" description="Helical" evidence="4">
    <location>
        <begin position="432"/>
        <end position="450"/>
    </location>
</feature>
<dbReference type="Gene3D" id="3.40.30.10">
    <property type="entry name" value="Glutaredoxin"/>
    <property type="match status" value="1"/>
</dbReference>
<dbReference type="InterPro" id="IPR036356">
    <property type="entry name" value="ERp29_C_sf"/>
</dbReference>
<dbReference type="InterPro" id="IPR012883">
    <property type="entry name" value="ERp29_N"/>
</dbReference>
<proteinExistence type="inferred from homology"/>
<dbReference type="InterPro" id="IPR048254">
    <property type="entry name" value="CDP_ALCOHOL_P_TRANSF_CS"/>
</dbReference>
<dbReference type="PROSITE" id="PS00379">
    <property type="entry name" value="CDP_ALCOHOL_P_TRANSF"/>
    <property type="match status" value="1"/>
</dbReference>
<dbReference type="SUPFAM" id="SSF47933">
    <property type="entry name" value="ERP29 C domain-like"/>
    <property type="match status" value="1"/>
</dbReference>
<dbReference type="GO" id="GO:0016020">
    <property type="term" value="C:membrane"/>
    <property type="evidence" value="ECO:0007669"/>
    <property type="project" value="InterPro"/>
</dbReference>
<accession>A0A2T7PE70</accession>
<evidence type="ECO:0000256" key="1">
    <source>
        <dbReference type="ARBA" id="ARBA00022679"/>
    </source>
</evidence>
<dbReference type="GO" id="GO:0005788">
    <property type="term" value="C:endoplasmic reticulum lumen"/>
    <property type="evidence" value="ECO:0007669"/>
    <property type="project" value="InterPro"/>
</dbReference>
<reference evidence="8 9" key="1">
    <citation type="submission" date="2018-04" db="EMBL/GenBank/DDBJ databases">
        <title>The genome of golden apple snail Pomacea canaliculata provides insight into stress tolerance and invasive adaptation.</title>
        <authorList>
            <person name="Liu C."/>
            <person name="Liu B."/>
            <person name="Ren Y."/>
            <person name="Zhang Y."/>
            <person name="Wang H."/>
            <person name="Li S."/>
            <person name="Jiang F."/>
            <person name="Yin L."/>
            <person name="Zhang G."/>
            <person name="Qian W."/>
            <person name="Fan W."/>
        </authorList>
    </citation>
    <scope>NUCLEOTIDE SEQUENCE [LARGE SCALE GENOMIC DNA]</scope>
    <source>
        <strain evidence="8">SZHN2017</strain>
        <tissue evidence="8">Muscle</tissue>
    </source>
</reference>
<dbReference type="Gene3D" id="1.20.120.1760">
    <property type="match status" value="1"/>
</dbReference>
<keyword evidence="1 3" id="KW-0808">Transferase</keyword>
<dbReference type="Pfam" id="PF01066">
    <property type="entry name" value="CDP-OH_P_transf"/>
    <property type="match status" value="1"/>
</dbReference>
<dbReference type="InterPro" id="IPR016855">
    <property type="entry name" value="ERp29"/>
</dbReference>
<dbReference type="InterPro" id="IPR036249">
    <property type="entry name" value="Thioredoxin-like_sf"/>
</dbReference>
<evidence type="ECO:0000256" key="5">
    <source>
        <dbReference type="SAM" id="SignalP"/>
    </source>
</evidence>
<evidence type="ECO:0000313" key="8">
    <source>
        <dbReference type="EMBL" id="PVD31715.1"/>
    </source>
</evidence>
<evidence type="ECO:0000256" key="2">
    <source>
        <dbReference type="ARBA" id="ARBA00022824"/>
    </source>
</evidence>
<gene>
    <name evidence="8" type="ORF">C0Q70_07133</name>
</gene>
<feature type="transmembrane region" description="Helical" evidence="4">
    <location>
        <begin position="310"/>
        <end position="332"/>
    </location>
</feature>
<dbReference type="InterPro" id="IPR000462">
    <property type="entry name" value="CDP-OH_P_trans"/>
</dbReference>
<dbReference type="PANTHER" id="PTHR12211:SF0">
    <property type="entry name" value="ENDOPLASMIC RETICULUM RESIDENT PROTEIN 29"/>
    <property type="match status" value="1"/>
</dbReference>
<feature type="transmembrane region" description="Helical" evidence="4">
    <location>
        <begin position="388"/>
        <end position="412"/>
    </location>
</feature>
<feature type="domain" description="Endoplasmic reticulum resident protein 29 C-terminal" evidence="6">
    <location>
        <begin position="149"/>
        <end position="225"/>
    </location>
</feature>
<keyword evidence="4" id="KW-0472">Membrane</keyword>
<dbReference type="Pfam" id="PF07749">
    <property type="entry name" value="ERp29"/>
    <property type="match status" value="1"/>
</dbReference>
<dbReference type="Gene3D" id="1.20.1150.12">
    <property type="entry name" value="Endoplasmic reticulum resident protein 29, C-terminal domain"/>
    <property type="match status" value="1"/>
</dbReference>
<name>A0A2T7PE70_POMCA</name>
<evidence type="ECO:0000256" key="4">
    <source>
        <dbReference type="SAM" id="Phobius"/>
    </source>
</evidence>
<evidence type="ECO:0008006" key="10">
    <source>
        <dbReference type="Google" id="ProtNLM"/>
    </source>
</evidence>
<dbReference type="InterPro" id="IPR011679">
    <property type="entry name" value="ERp29_C"/>
</dbReference>
<keyword evidence="4" id="KW-1133">Transmembrane helix</keyword>
<dbReference type="GO" id="GO:0016780">
    <property type="term" value="F:phosphotransferase activity, for other substituted phosphate groups"/>
    <property type="evidence" value="ECO:0007669"/>
    <property type="project" value="InterPro"/>
</dbReference>
<evidence type="ECO:0000259" key="6">
    <source>
        <dbReference type="Pfam" id="PF07749"/>
    </source>
</evidence>
<keyword evidence="4" id="KW-0812">Transmembrane</keyword>
<dbReference type="FunFam" id="3.40.30.10:FF:000133">
    <property type="entry name" value="Endoplasmic reticulum resident protein 29"/>
    <property type="match status" value="1"/>
</dbReference>
<feature type="domain" description="ERp29 N-terminal" evidence="7">
    <location>
        <begin position="26"/>
        <end position="147"/>
    </location>
</feature>
<dbReference type="Proteomes" id="UP000245119">
    <property type="component" value="Linkage Group LG4"/>
</dbReference>
<dbReference type="STRING" id="400727.A0A2T7PE70"/>
<dbReference type="SUPFAM" id="SSF52833">
    <property type="entry name" value="Thioredoxin-like"/>
    <property type="match status" value="1"/>
</dbReference>
<dbReference type="CDD" id="cd00238">
    <property type="entry name" value="ERp29c"/>
    <property type="match status" value="1"/>
</dbReference>
<protein>
    <recommendedName>
        <fullName evidence="10">Thioredoxin domain-containing protein</fullName>
    </recommendedName>
</protein>
<keyword evidence="5" id="KW-0732">Signal</keyword>
<dbReference type="InterPro" id="IPR043130">
    <property type="entry name" value="CDP-OH_PTrfase_TM_dom"/>
</dbReference>
<dbReference type="EMBL" id="PZQS01000004">
    <property type="protein sequence ID" value="PVD31715.1"/>
    <property type="molecule type" value="Genomic_DNA"/>
</dbReference>
<sequence length="506" mass="57641">MADMKGAAFLCSFFLALFCRINGEIVKGAVSLNSGVFDKIISRHRVVLVKFDETYPYGEKQDEFKKVAQASLSQTDLLVAEVQIADYGDKDNSDLAERFGVKKENYPVYKLFLNGKDEPISYTGDSKNADKIKKFVMQESGLWLGLPACLEEFDKLVAEFLKASPEARLGIVEKAEAALKTLTKDSDKESAEVYIRTMKKIEEKGDTFINSEIERVEKLKDGKKTSGIECVFYIFTTKSDYIASTTIINYNFLQAIILTRRINFLNEAMDKRTNDKRQKGYKLILYFITNNQAHNEKSSKRSTTMGLETLLYVPNIIGYLRVILTVAAFVFYQQPHLFIILYGVSVMLDGLDGYTARKLKQCSDFGAWLDVVVDLFSRGLLWCSLHQYGYLVIFIEWVTFVCTHCRGASWRVPEEHFPWLVTKVMENGFNTHWGFAAISGLHILPLWIYAMKTSCLDSMFSMPIYMQAAGLALLLAGRIICMFVEFFYIKSHIGILLEFGTNKKEN</sequence>
<dbReference type="GO" id="GO:0009306">
    <property type="term" value="P:protein secretion"/>
    <property type="evidence" value="ECO:0007669"/>
    <property type="project" value="InterPro"/>
</dbReference>
<evidence type="ECO:0000256" key="3">
    <source>
        <dbReference type="RuleBase" id="RU003750"/>
    </source>
</evidence>
<feature type="chain" id="PRO_5015493723" description="Thioredoxin domain-containing protein" evidence="5">
    <location>
        <begin position="24"/>
        <end position="506"/>
    </location>
</feature>
<dbReference type="GO" id="GO:0008654">
    <property type="term" value="P:phospholipid biosynthetic process"/>
    <property type="evidence" value="ECO:0007669"/>
    <property type="project" value="InterPro"/>
</dbReference>
<comment type="caution">
    <text evidence="8">The sequence shown here is derived from an EMBL/GenBank/DDBJ whole genome shotgun (WGS) entry which is preliminary data.</text>
</comment>
<evidence type="ECO:0000313" key="9">
    <source>
        <dbReference type="Proteomes" id="UP000245119"/>
    </source>
</evidence>
<dbReference type="Pfam" id="PF07912">
    <property type="entry name" value="ERp29_N"/>
    <property type="match status" value="1"/>
</dbReference>
<organism evidence="8 9">
    <name type="scientific">Pomacea canaliculata</name>
    <name type="common">Golden apple snail</name>
    <dbReference type="NCBI Taxonomy" id="400727"/>
    <lineage>
        <taxon>Eukaryota</taxon>
        <taxon>Metazoa</taxon>
        <taxon>Spiralia</taxon>
        <taxon>Lophotrochozoa</taxon>
        <taxon>Mollusca</taxon>
        <taxon>Gastropoda</taxon>
        <taxon>Caenogastropoda</taxon>
        <taxon>Architaenioglossa</taxon>
        <taxon>Ampullarioidea</taxon>
        <taxon>Ampullariidae</taxon>
        <taxon>Pomacea</taxon>
    </lineage>
</organism>
<keyword evidence="9" id="KW-1185">Reference proteome</keyword>
<feature type="transmembrane region" description="Helical" evidence="4">
    <location>
        <begin position="471"/>
        <end position="489"/>
    </location>
</feature>
<dbReference type="AlphaFoldDB" id="A0A2T7PE70"/>
<keyword evidence="2" id="KW-0256">Endoplasmic reticulum</keyword>
<dbReference type="OrthoDB" id="417262at2759"/>
<dbReference type="PANTHER" id="PTHR12211">
    <property type="entry name" value="ENDOPLASMIC RETICULUM PROTEIN ERP29"/>
    <property type="match status" value="1"/>
</dbReference>